<reference evidence="1 4" key="1">
    <citation type="submission" date="2017-02" db="EMBL/GenBank/DDBJ databases">
        <authorList>
            <person name="Varghese N."/>
            <person name="Submissions S."/>
        </authorList>
    </citation>
    <scope>NUCLEOTIDE SEQUENCE [LARGE SCALE GENOMIC DNA]</scope>
    <source>
        <strain evidence="1 4">DSM 16775</strain>
    </source>
</reference>
<evidence type="ECO:0000313" key="4">
    <source>
        <dbReference type="Proteomes" id="UP000190669"/>
    </source>
</evidence>
<dbReference type="RefSeq" id="WP_079467312.1">
    <property type="nucleotide sequence ID" value="NZ_CP033934.1"/>
</dbReference>
<dbReference type="Proteomes" id="UP000251937">
    <property type="component" value="Unassembled WGS sequence"/>
</dbReference>
<name>A0AAX2ILI1_9FLAO</name>
<evidence type="ECO:0000313" key="5">
    <source>
        <dbReference type="Proteomes" id="UP000251937"/>
    </source>
</evidence>
<reference evidence="2 5" key="2">
    <citation type="submission" date="2018-06" db="EMBL/GenBank/DDBJ databases">
        <authorList>
            <consortium name="Pathogen Informatics"/>
            <person name="Doyle S."/>
        </authorList>
    </citation>
    <scope>NUCLEOTIDE SEQUENCE [LARGE SCALE GENOMIC DNA]</scope>
    <source>
        <strain evidence="2 5">NCTC11212</strain>
    </source>
</reference>
<dbReference type="Proteomes" id="UP000190669">
    <property type="component" value="Unassembled WGS sequence"/>
</dbReference>
<comment type="caution">
    <text evidence="2">The sequence shown here is derived from an EMBL/GenBank/DDBJ whole genome shotgun (WGS) entry which is preliminary data.</text>
</comment>
<dbReference type="KEGG" id="cbp:EB354_11050"/>
<dbReference type="EMBL" id="FUZE01000056">
    <property type="protein sequence ID" value="SKC14690.1"/>
    <property type="molecule type" value="Genomic_DNA"/>
</dbReference>
<dbReference type="KEGG" id="cbp:EB354_08635"/>
<keyword evidence="4" id="KW-1185">Reference proteome</keyword>
<accession>A0AAX2ILI1</accession>
<dbReference type="EMBL" id="UAVR01000011">
    <property type="protein sequence ID" value="SQA90110.1"/>
    <property type="molecule type" value="Genomic_DNA"/>
</dbReference>
<proteinExistence type="predicted"/>
<dbReference type="EMBL" id="UAVR01000015">
    <property type="protein sequence ID" value="SQA91409.1"/>
    <property type="molecule type" value="Genomic_DNA"/>
</dbReference>
<evidence type="ECO:0000313" key="1">
    <source>
        <dbReference type="EMBL" id="SKC14690.1"/>
    </source>
</evidence>
<dbReference type="AlphaFoldDB" id="A0AAX2ILI1"/>
<evidence type="ECO:0000313" key="3">
    <source>
        <dbReference type="EMBL" id="SQA91409.1"/>
    </source>
</evidence>
<organism evidence="2 5">
    <name type="scientific">Chryseobacterium balustinum</name>
    <dbReference type="NCBI Taxonomy" id="246"/>
    <lineage>
        <taxon>Bacteria</taxon>
        <taxon>Pseudomonadati</taxon>
        <taxon>Bacteroidota</taxon>
        <taxon>Flavobacteriia</taxon>
        <taxon>Flavobacteriales</taxon>
        <taxon>Weeksellaceae</taxon>
        <taxon>Chryseobacterium group</taxon>
        <taxon>Chryseobacterium</taxon>
    </lineage>
</organism>
<sequence>MTDDIKILVDFAEGRLSGKDFEQELYSNKKLEVLLSDEKNQLVWNLFAQIQSVSISGRAELQDGRGNN</sequence>
<gene>
    <name evidence="2" type="ORF">NCTC11212_02322</name>
    <name evidence="3" type="ORF">NCTC11212_03042</name>
    <name evidence="1" type="ORF">SAMN05421800_1563</name>
</gene>
<evidence type="ECO:0000313" key="2">
    <source>
        <dbReference type="EMBL" id="SQA90110.1"/>
    </source>
</evidence>
<protein>
    <submittedName>
        <fullName evidence="2">Uncharacterized protein</fullName>
    </submittedName>
</protein>